<evidence type="ECO:0000256" key="1">
    <source>
        <dbReference type="SAM" id="Coils"/>
    </source>
</evidence>
<gene>
    <name evidence="2" type="ORF">CK503_09640</name>
</gene>
<feature type="coiled-coil region" evidence="1">
    <location>
        <begin position="9"/>
        <end position="50"/>
    </location>
</feature>
<dbReference type="EMBL" id="NSKE01000006">
    <property type="protein sequence ID" value="PAU93925.1"/>
    <property type="molecule type" value="Genomic_DNA"/>
</dbReference>
<dbReference type="AlphaFoldDB" id="A0A2A2GAR1"/>
<protein>
    <recommendedName>
        <fullName evidence="4">Cell division protein ZapB</fullName>
    </recommendedName>
</protein>
<keyword evidence="1" id="KW-0175">Coiled coil</keyword>
<evidence type="ECO:0000313" key="3">
    <source>
        <dbReference type="Proteomes" id="UP000218831"/>
    </source>
</evidence>
<organism evidence="2 3">
    <name type="scientific">Fodinibius salipaludis</name>
    <dbReference type="NCBI Taxonomy" id="2032627"/>
    <lineage>
        <taxon>Bacteria</taxon>
        <taxon>Pseudomonadati</taxon>
        <taxon>Balneolota</taxon>
        <taxon>Balneolia</taxon>
        <taxon>Balneolales</taxon>
        <taxon>Balneolaceae</taxon>
        <taxon>Fodinibius</taxon>
    </lineage>
</organism>
<sequence>MLSNKNPYQEQFHELLDEIREEVQSLNDEIKELKKENSDLRSKLKEIQDGQTDIYSAISESERLSLRHQVLGLISKIDNHLEDNQ</sequence>
<dbReference type="Proteomes" id="UP000218831">
    <property type="component" value="Unassembled WGS sequence"/>
</dbReference>
<evidence type="ECO:0000313" key="2">
    <source>
        <dbReference type="EMBL" id="PAU93925.1"/>
    </source>
</evidence>
<name>A0A2A2GAR1_9BACT</name>
<dbReference type="OrthoDB" id="1525047at2"/>
<dbReference type="RefSeq" id="WP_095606601.1">
    <property type="nucleotide sequence ID" value="NZ_NSKE01000006.1"/>
</dbReference>
<accession>A0A2A2GAR1</accession>
<keyword evidence="3" id="KW-1185">Reference proteome</keyword>
<proteinExistence type="predicted"/>
<comment type="caution">
    <text evidence="2">The sequence shown here is derived from an EMBL/GenBank/DDBJ whole genome shotgun (WGS) entry which is preliminary data.</text>
</comment>
<reference evidence="2 3" key="1">
    <citation type="submission" date="2017-08" db="EMBL/GenBank/DDBJ databases">
        <title>Aliifodinibius alkalisoli sp. nov., isolated from saline alkaline soil.</title>
        <authorList>
            <person name="Liu D."/>
            <person name="Zhang G."/>
        </authorList>
    </citation>
    <scope>NUCLEOTIDE SEQUENCE [LARGE SCALE GENOMIC DNA]</scope>
    <source>
        <strain evidence="2 3">WN023</strain>
    </source>
</reference>
<evidence type="ECO:0008006" key="4">
    <source>
        <dbReference type="Google" id="ProtNLM"/>
    </source>
</evidence>